<dbReference type="AlphaFoldDB" id="A0A7J5TNI9"/>
<proteinExistence type="predicted"/>
<evidence type="ECO:0000313" key="2">
    <source>
        <dbReference type="Proteomes" id="UP000451386"/>
    </source>
</evidence>
<gene>
    <name evidence="1" type="ORF">GBA83_06610</name>
</gene>
<sequence>MDWPEMIWKTRLMTLYSVSRVNRPSRFATAPPAGALVVLPLTGGCRAERDWGRSQSVRKCAPKRQVREHMDAKGSICVRKCAGSSFRRALTDANHLHIRRIRRNHQHRRNMVMQYDSQQ</sequence>
<evidence type="ECO:0000313" key="1">
    <source>
        <dbReference type="EMBL" id="KAB7486661.1"/>
    </source>
</evidence>
<accession>A0A7J5TNI9</accession>
<organism evidence="1 2">
    <name type="scientific">Bifidobacterium bifidum</name>
    <dbReference type="NCBI Taxonomy" id="1681"/>
    <lineage>
        <taxon>Bacteria</taxon>
        <taxon>Bacillati</taxon>
        <taxon>Actinomycetota</taxon>
        <taxon>Actinomycetes</taxon>
        <taxon>Bifidobacteriales</taxon>
        <taxon>Bifidobacteriaceae</taxon>
        <taxon>Bifidobacterium</taxon>
    </lineage>
</organism>
<protein>
    <submittedName>
        <fullName evidence="1">Uncharacterized protein</fullName>
    </submittedName>
</protein>
<reference evidence="1 2" key="1">
    <citation type="journal article" date="2019" name="Nat. Med.">
        <title>A library of human gut bacterial isolates paired with longitudinal multiomics data enables mechanistic microbiome research.</title>
        <authorList>
            <person name="Poyet M."/>
            <person name="Groussin M."/>
            <person name="Gibbons S.M."/>
            <person name="Avila-Pacheco J."/>
            <person name="Jiang X."/>
            <person name="Kearney S.M."/>
            <person name="Perrotta A.R."/>
            <person name="Berdy B."/>
            <person name="Zhao S."/>
            <person name="Lieberman T.D."/>
            <person name="Swanson P.K."/>
            <person name="Smith M."/>
            <person name="Roesemann S."/>
            <person name="Alexander J.E."/>
            <person name="Rich S.A."/>
            <person name="Livny J."/>
            <person name="Vlamakis H."/>
            <person name="Clish C."/>
            <person name="Bullock K."/>
            <person name="Deik A."/>
            <person name="Scott J."/>
            <person name="Pierce K.A."/>
            <person name="Xavier R.J."/>
            <person name="Alm E.J."/>
        </authorList>
    </citation>
    <scope>NUCLEOTIDE SEQUENCE [LARGE SCALE GENOMIC DNA]</scope>
    <source>
        <strain evidence="1 2">BIOML-A13</strain>
    </source>
</reference>
<name>A0A7J5TNI9_BIFBI</name>
<dbReference type="EMBL" id="WDOP01000004">
    <property type="protein sequence ID" value="KAB7486661.1"/>
    <property type="molecule type" value="Genomic_DNA"/>
</dbReference>
<dbReference type="Proteomes" id="UP000451386">
    <property type="component" value="Unassembled WGS sequence"/>
</dbReference>
<comment type="caution">
    <text evidence="1">The sequence shown here is derived from an EMBL/GenBank/DDBJ whole genome shotgun (WGS) entry which is preliminary data.</text>
</comment>